<dbReference type="CDD" id="cd00672">
    <property type="entry name" value="CysRS_core"/>
    <property type="match status" value="1"/>
</dbReference>
<dbReference type="NCBIfam" id="TIGR00435">
    <property type="entry name" value="cysS"/>
    <property type="match status" value="1"/>
</dbReference>
<dbReference type="Proteomes" id="UP000504638">
    <property type="component" value="Unplaced"/>
</dbReference>
<dbReference type="SUPFAM" id="SSF47323">
    <property type="entry name" value="Anticodon-binding domain of a subclass of class I aminoacyl-tRNA synthetases"/>
    <property type="match status" value="1"/>
</dbReference>
<keyword evidence="12 16" id="KW-0030">Aminoacyl-tRNA synthetase</keyword>
<dbReference type="SUPFAM" id="SSF52374">
    <property type="entry name" value="Nucleotidylyl transferase"/>
    <property type="match status" value="1"/>
</dbReference>
<evidence type="ECO:0000256" key="12">
    <source>
        <dbReference type="ARBA" id="ARBA00023146"/>
    </source>
</evidence>
<dbReference type="InterPro" id="IPR009080">
    <property type="entry name" value="tRNAsynth_Ia_anticodon-bd"/>
</dbReference>
<keyword evidence="8" id="KW-0547">Nucleotide-binding</keyword>
<keyword evidence="6" id="KW-0436">Ligase</keyword>
<gene>
    <name evidence="16 18" type="ORF">P152DRAFT_393962</name>
</gene>
<dbReference type="PANTHER" id="PTHR10890:SF3">
    <property type="entry name" value="CYSTEINE--TRNA LIGASE, CYTOPLASMIC"/>
    <property type="match status" value="1"/>
</dbReference>
<comment type="cofactor">
    <cofactor evidence="1">
        <name>Zn(2+)</name>
        <dbReference type="ChEBI" id="CHEBI:29105"/>
    </cofactor>
</comment>
<dbReference type="HAMAP" id="MF_00041">
    <property type="entry name" value="Cys_tRNA_synth"/>
    <property type="match status" value="1"/>
</dbReference>
<dbReference type="InterPro" id="IPR015273">
    <property type="entry name" value="Cys-tRNA-synt_Ia_DALR"/>
</dbReference>
<reference evidence="16 18" key="1">
    <citation type="submission" date="2020-01" db="EMBL/GenBank/DDBJ databases">
        <authorList>
            <consortium name="DOE Joint Genome Institute"/>
            <person name="Haridas S."/>
            <person name="Albert R."/>
            <person name="Binder M."/>
            <person name="Bloem J."/>
            <person name="Labutti K."/>
            <person name="Salamov A."/>
            <person name="Andreopoulos B."/>
            <person name="Baker S.E."/>
            <person name="Barry K."/>
            <person name="Bills G."/>
            <person name="Bluhm B.H."/>
            <person name="Cannon C."/>
            <person name="Castanera R."/>
            <person name="Culley D.E."/>
            <person name="Daum C."/>
            <person name="Ezra D."/>
            <person name="Gonzalez J.B."/>
            <person name="Henrissat B."/>
            <person name="Kuo A."/>
            <person name="Liang C."/>
            <person name="Lipzen A."/>
            <person name="Lutzoni F."/>
            <person name="Magnuson J."/>
            <person name="Mondo S."/>
            <person name="Nolan M."/>
            <person name="Ohm R."/>
            <person name="Pangilinan J."/>
            <person name="Park H.-J."/>
            <person name="Ramirez L."/>
            <person name="Alfaro M."/>
            <person name="Sun H."/>
            <person name="Tritt A."/>
            <person name="Yoshinaga Y."/>
            <person name="Zwiers L.-H."/>
            <person name="Turgeon B.G."/>
            <person name="Goodwin S.B."/>
            <person name="Spatafora J.W."/>
            <person name="Crous P.W."/>
            <person name="Grigoriev I.V."/>
        </authorList>
    </citation>
    <scope>NUCLEOTIDE SEQUENCE</scope>
    <source>
        <strain evidence="16 18">CBS 781.70</strain>
    </source>
</reference>
<accession>A0A6G1G7E0</accession>
<evidence type="ECO:0000313" key="18">
    <source>
        <dbReference type="RefSeq" id="XP_033535482.1"/>
    </source>
</evidence>
<comment type="similarity">
    <text evidence="3">Belongs to the class-I aminoacyl-tRNA synthetase family.</text>
</comment>
<keyword evidence="9" id="KW-0862">Zinc</keyword>
<reference evidence="18" key="3">
    <citation type="submission" date="2025-04" db="UniProtKB">
        <authorList>
            <consortium name="RefSeq"/>
        </authorList>
    </citation>
    <scope>IDENTIFICATION</scope>
    <source>
        <strain evidence="18">CBS 781.70</strain>
    </source>
</reference>
<evidence type="ECO:0000256" key="8">
    <source>
        <dbReference type="ARBA" id="ARBA00022741"/>
    </source>
</evidence>
<feature type="region of interest" description="Disordered" evidence="14">
    <location>
        <begin position="1"/>
        <end position="23"/>
    </location>
</feature>
<dbReference type="Pfam" id="PF01406">
    <property type="entry name" value="tRNA-synt_1e"/>
    <property type="match status" value="1"/>
</dbReference>
<dbReference type="InterPro" id="IPR032678">
    <property type="entry name" value="tRNA-synt_1_cat_dom"/>
</dbReference>
<dbReference type="Gene3D" id="3.40.50.620">
    <property type="entry name" value="HUPs"/>
    <property type="match status" value="2"/>
</dbReference>
<dbReference type="GO" id="GO:0005737">
    <property type="term" value="C:cytoplasm"/>
    <property type="evidence" value="ECO:0007669"/>
    <property type="project" value="UniProtKB-SubCell"/>
</dbReference>
<dbReference type="RefSeq" id="XP_033535482.1">
    <property type="nucleotide sequence ID" value="XM_033676225.1"/>
</dbReference>
<evidence type="ECO:0000256" key="6">
    <source>
        <dbReference type="ARBA" id="ARBA00022598"/>
    </source>
</evidence>
<evidence type="ECO:0000256" key="2">
    <source>
        <dbReference type="ARBA" id="ARBA00004496"/>
    </source>
</evidence>
<evidence type="ECO:0000256" key="3">
    <source>
        <dbReference type="ARBA" id="ARBA00005594"/>
    </source>
</evidence>
<dbReference type="PANTHER" id="PTHR10890">
    <property type="entry name" value="CYSTEINYL-TRNA SYNTHETASE"/>
    <property type="match status" value="1"/>
</dbReference>
<protein>
    <recommendedName>
        <fullName evidence="4">cysteine--tRNA ligase</fullName>
        <ecNumber evidence="4">6.1.1.16</ecNumber>
    </recommendedName>
    <alternativeName>
        <fullName evidence="13">Cysteinyl-tRNA synthetase</fullName>
    </alternativeName>
</protein>
<keyword evidence="7" id="KW-0479">Metal-binding</keyword>
<keyword evidence="17" id="KW-1185">Reference proteome</keyword>
<reference evidence="18" key="2">
    <citation type="submission" date="2020-04" db="EMBL/GenBank/DDBJ databases">
        <authorList>
            <consortium name="NCBI Genome Project"/>
        </authorList>
    </citation>
    <scope>NUCLEOTIDE SEQUENCE</scope>
    <source>
        <strain evidence="18">CBS 781.70</strain>
    </source>
</reference>
<dbReference type="Pfam" id="PF09190">
    <property type="entry name" value="DALR_2"/>
    <property type="match status" value="1"/>
</dbReference>
<dbReference type="EC" id="6.1.1.16" evidence="4"/>
<feature type="domain" description="Cysteinyl-tRNA synthetase class Ia DALR" evidence="15">
    <location>
        <begin position="540"/>
        <end position="602"/>
    </location>
</feature>
<evidence type="ECO:0000313" key="17">
    <source>
        <dbReference type="Proteomes" id="UP000504638"/>
    </source>
</evidence>
<dbReference type="OrthoDB" id="438179at2759"/>
<feature type="region of interest" description="Disordered" evidence="14">
    <location>
        <begin position="790"/>
        <end position="810"/>
    </location>
</feature>
<evidence type="ECO:0000256" key="9">
    <source>
        <dbReference type="ARBA" id="ARBA00022833"/>
    </source>
</evidence>
<evidence type="ECO:0000256" key="1">
    <source>
        <dbReference type="ARBA" id="ARBA00001947"/>
    </source>
</evidence>
<evidence type="ECO:0000313" key="16">
    <source>
        <dbReference type="EMBL" id="KAF1813851.1"/>
    </source>
</evidence>
<proteinExistence type="inferred from homology"/>
<dbReference type="FunFam" id="3.40.50.620:FF:000186">
    <property type="entry name" value="Putative Cysteinyl-tRNA synthetase"/>
    <property type="match status" value="1"/>
</dbReference>
<dbReference type="SMART" id="SM00840">
    <property type="entry name" value="DALR_2"/>
    <property type="match status" value="1"/>
</dbReference>
<evidence type="ECO:0000256" key="13">
    <source>
        <dbReference type="ARBA" id="ARBA00031499"/>
    </source>
</evidence>
<dbReference type="InterPro" id="IPR014729">
    <property type="entry name" value="Rossmann-like_a/b/a_fold"/>
</dbReference>
<sequence length="828" mass="91741">MASTKQPPWQQPPAPKKDVGTPPLNIYNSLTRSKVPFVPVDLEGKKVTWYACGPTVYDDAHLGHARNYVTTDIIRRIMKDFFKFDLKFVMNITDVDDKIILRGRQRHLLQEFKAKHPTLDQALLDATKDALDTYTAKNLPLLPENLAPDQYQEAVVTHYGGVLEGKALADDGSPPGDKEAKLKMHLKTVTSASVALRIAMEDPSAMVVGDFYAQTDDTLLLYLDKLSGALIDASDHSIFTKLTQEYERRFFEDVGALNVLPPDVLTRVTEYGDDIVKFVEKIVDNGFAYVTTDGSVYFDIAAFEKAGNSYARLEPWNRGDKDLQADGEGALSNTNATKRSEADFALWKASKPGEPSWKSPWGSGRPGWHIECSAMASDVIGERMDIHSGGIDLAFPHHDNEIAQSEAHWAKDAVDSCRKPNHQWVNYFMHMGHLSIQGSKMSKSLKNFTTIREALSKGEWTPRSLRIVFLLGNWKDGIEITEDLVKQGQAWEEKATNFFLKAVDIQHHMQGSQSKAEGADSAVDQEGSALQEKIKTVRQEVYSALCDSFNTPQAMRVLSELITDVNTALTSPSPPSQSDILAVARYVTEITNIFGLNPQSNSTDAIGWEGITIPAPAIPFIYPLSSLRDSVRTSALSGTPTTTLSTLVSTSRDQHPDATAKLQPAASLPYAEASSQFHDAVAALAASSAPAKDVLALCDRLRDATLWDLGIYLEDRDGQPALVRPLNAELRAQRASKAAAGEAKLAAKARREAEAEAKKRAIEEKARVDPREMFRNAEWSEWDREGLPVRDAEGKEVSKARGKKLRKEWERQRELHEGWLKGREGKGE</sequence>
<evidence type="ECO:0000259" key="15">
    <source>
        <dbReference type="SMART" id="SM00840"/>
    </source>
</evidence>
<evidence type="ECO:0000256" key="14">
    <source>
        <dbReference type="SAM" id="MobiDB-lite"/>
    </source>
</evidence>
<evidence type="ECO:0000256" key="7">
    <source>
        <dbReference type="ARBA" id="ARBA00022723"/>
    </source>
</evidence>
<dbReference type="EMBL" id="ML975154">
    <property type="protein sequence ID" value="KAF1813851.1"/>
    <property type="molecule type" value="Genomic_DNA"/>
</dbReference>
<dbReference type="GO" id="GO:0005524">
    <property type="term" value="F:ATP binding"/>
    <property type="evidence" value="ECO:0007669"/>
    <property type="project" value="UniProtKB-KW"/>
</dbReference>
<evidence type="ECO:0000256" key="4">
    <source>
        <dbReference type="ARBA" id="ARBA00012832"/>
    </source>
</evidence>
<dbReference type="Gene3D" id="1.20.120.640">
    <property type="entry name" value="Anticodon-binding domain of a subclass of class I aminoacyl-tRNA synthetases"/>
    <property type="match status" value="1"/>
</dbReference>
<dbReference type="GeneID" id="54416795"/>
<keyword evidence="5" id="KW-0963">Cytoplasm</keyword>
<dbReference type="PRINTS" id="PR00983">
    <property type="entry name" value="TRNASYNTHCYS"/>
</dbReference>
<keyword evidence="11" id="KW-0648">Protein biosynthesis</keyword>
<dbReference type="GO" id="GO:0046872">
    <property type="term" value="F:metal ion binding"/>
    <property type="evidence" value="ECO:0007669"/>
    <property type="project" value="UniProtKB-KW"/>
</dbReference>
<name>A0A6G1G7E0_9PEZI</name>
<evidence type="ECO:0000256" key="10">
    <source>
        <dbReference type="ARBA" id="ARBA00022840"/>
    </source>
</evidence>
<comment type="subcellular location">
    <subcellularLocation>
        <location evidence="2">Cytoplasm</location>
    </subcellularLocation>
</comment>
<keyword evidence="10" id="KW-0067">ATP-binding</keyword>
<dbReference type="GO" id="GO:0006423">
    <property type="term" value="P:cysteinyl-tRNA aminoacylation"/>
    <property type="evidence" value="ECO:0007669"/>
    <property type="project" value="InterPro"/>
</dbReference>
<dbReference type="InterPro" id="IPR015803">
    <property type="entry name" value="Cys-tRNA-ligase"/>
</dbReference>
<dbReference type="GO" id="GO:0004817">
    <property type="term" value="F:cysteine-tRNA ligase activity"/>
    <property type="evidence" value="ECO:0007669"/>
    <property type="project" value="UniProtKB-EC"/>
</dbReference>
<dbReference type="FunFam" id="3.40.50.620:FF:000228">
    <property type="entry name" value="Cysteinyl-tRNA synthetase"/>
    <property type="match status" value="1"/>
</dbReference>
<feature type="compositionally biased region" description="Basic and acidic residues" evidence="14">
    <location>
        <begin position="790"/>
        <end position="799"/>
    </location>
</feature>
<organism evidence="16">
    <name type="scientific">Eremomyces bilateralis CBS 781.70</name>
    <dbReference type="NCBI Taxonomy" id="1392243"/>
    <lineage>
        <taxon>Eukaryota</taxon>
        <taxon>Fungi</taxon>
        <taxon>Dikarya</taxon>
        <taxon>Ascomycota</taxon>
        <taxon>Pezizomycotina</taxon>
        <taxon>Dothideomycetes</taxon>
        <taxon>Dothideomycetes incertae sedis</taxon>
        <taxon>Eremomycetales</taxon>
        <taxon>Eremomycetaceae</taxon>
        <taxon>Eremomyces</taxon>
    </lineage>
</organism>
<evidence type="ECO:0000256" key="5">
    <source>
        <dbReference type="ARBA" id="ARBA00022490"/>
    </source>
</evidence>
<evidence type="ECO:0000256" key="11">
    <source>
        <dbReference type="ARBA" id="ARBA00022917"/>
    </source>
</evidence>
<dbReference type="AlphaFoldDB" id="A0A6G1G7E0"/>
<dbReference type="InterPro" id="IPR024909">
    <property type="entry name" value="Cys-tRNA/MSH_ligase"/>
</dbReference>